<dbReference type="EMBL" id="AUPL01003328">
    <property type="protein sequence ID" value="ESL08959.1"/>
    <property type="molecule type" value="Genomic_DNA"/>
</dbReference>
<comment type="caution">
    <text evidence="2">The sequence shown here is derived from an EMBL/GenBank/DDBJ whole genome shotgun (WGS) entry which is preliminary data.</text>
</comment>
<keyword evidence="1" id="KW-1133">Transmembrane helix</keyword>
<evidence type="ECO:0000313" key="3">
    <source>
        <dbReference type="Proteomes" id="UP000031737"/>
    </source>
</evidence>
<dbReference type="VEuPathDB" id="TriTrypDB:TRSC58_03328"/>
<organism evidence="2 3">
    <name type="scientific">Trypanosoma rangeli SC58</name>
    <dbReference type="NCBI Taxonomy" id="429131"/>
    <lineage>
        <taxon>Eukaryota</taxon>
        <taxon>Discoba</taxon>
        <taxon>Euglenozoa</taxon>
        <taxon>Kinetoplastea</taxon>
        <taxon>Metakinetoplastina</taxon>
        <taxon>Trypanosomatida</taxon>
        <taxon>Trypanosomatidae</taxon>
        <taxon>Trypanosoma</taxon>
        <taxon>Herpetosoma</taxon>
    </lineage>
</organism>
<reference evidence="2 3" key="1">
    <citation type="submission" date="2013-07" db="EMBL/GenBank/DDBJ databases">
        <authorList>
            <person name="Stoco P.H."/>
            <person name="Wagner G."/>
            <person name="Gerber A."/>
            <person name="Zaha A."/>
            <person name="Thompson C."/>
            <person name="Bartholomeu D.C."/>
            <person name="Luckemeyer D.D."/>
            <person name="Bahia D."/>
            <person name="Loreto E."/>
            <person name="Prestes E.B."/>
            <person name="Lima F.M."/>
            <person name="Rodrigues-Luiz G."/>
            <person name="Vallejo G.A."/>
            <person name="Filho J.F."/>
            <person name="Monteiro K.M."/>
            <person name="Tyler K.M."/>
            <person name="de Almeida L.G."/>
            <person name="Ortiz M.F."/>
            <person name="Siervo M.A."/>
            <person name="de Moraes M.H."/>
            <person name="Cunha O.L."/>
            <person name="Mendonca-Neto R."/>
            <person name="Silva R."/>
            <person name="Teixeira S.M."/>
            <person name="Murta S.M."/>
            <person name="Sincero T.C."/>
            <person name="Mendes T.A."/>
            <person name="Urmenyi T.P."/>
            <person name="Silva V.G."/>
            <person name="da Rocha W.D."/>
            <person name="Andersson B."/>
            <person name="Romanha A.J."/>
            <person name="Steindel M."/>
            <person name="de Vasconcelos A.T."/>
            <person name="Grisard E.C."/>
        </authorList>
    </citation>
    <scope>NUCLEOTIDE SEQUENCE [LARGE SCALE GENOMIC DNA]</scope>
    <source>
        <strain evidence="2 3">SC58</strain>
    </source>
</reference>
<dbReference type="InterPro" id="IPR019379">
    <property type="entry name" value="Gamma_Secretase_Asp_P_PEN2"/>
</dbReference>
<keyword evidence="1" id="KW-0472">Membrane</keyword>
<gene>
    <name evidence="2" type="ORF">TRSC58_03328</name>
</gene>
<evidence type="ECO:0000256" key="1">
    <source>
        <dbReference type="SAM" id="Phobius"/>
    </source>
</evidence>
<accession>A0A061J221</accession>
<protein>
    <submittedName>
        <fullName evidence="2">Uncharacterized protein</fullName>
    </submittedName>
</protein>
<feature type="transmembrane region" description="Helical" evidence="1">
    <location>
        <begin position="58"/>
        <end position="79"/>
    </location>
</feature>
<sequence>MFTRGPLTVAQAESVCKWYFRAGFIGLPWLWFANWLLFHHHAGANSTIAWYTTASLRLSLAGGLLLVMWYVAVMLAVPATSSLFVLPPFTGRWQPGRFAT</sequence>
<evidence type="ECO:0000313" key="2">
    <source>
        <dbReference type="EMBL" id="ESL08959.1"/>
    </source>
</evidence>
<feature type="transmembrane region" description="Helical" evidence="1">
    <location>
        <begin position="18"/>
        <end position="37"/>
    </location>
</feature>
<name>A0A061J221_TRYRA</name>
<dbReference type="OrthoDB" id="524898at2759"/>
<dbReference type="Pfam" id="PF10251">
    <property type="entry name" value="PEN-2"/>
    <property type="match status" value="1"/>
</dbReference>
<dbReference type="Proteomes" id="UP000031737">
    <property type="component" value="Unassembled WGS sequence"/>
</dbReference>
<keyword evidence="1" id="KW-0812">Transmembrane</keyword>
<dbReference type="AlphaFoldDB" id="A0A061J221"/>
<proteinExistence type="predicted"/>
<keyword evidence="3" id="KW-1185">Reference proteome</keyword>